<sequence>MKLLYLKQLLLAVTCFAVVAMVFVAPIPQDSAYHHFTDQRQMAFLPNFWNVVSNLGFLYVGVLGLYRLYIARRLVIVAPARLLYGVFFLGVTLVAFGSGFYHLHPDNNSLIWDRLPMTMAFMALTSIVLVEFLSLNWGRRAFWPLLCVGMGSALYWYWGESHGQGDLRAYVLVQFLPVLLMLLLLMLGRNVFSTSSGYGVVLIAYVLAKMMEHFDAQVYEWTHQIIAGHALKHVLAAFGLYGLLRSFQSRVMRYHVNR</sequence>
<dbReference type="AlphaFoldDB" id="A0A345DA62"/>
<feature type="transmembrane region" description="Helical" evidence="1">
    <location>
        <begin position="115"/>
        <end position="134"/>
    </location>
</feature>
<evidence type="ECO:0000313" key="2">
    <source>
        <dbReference type="EMBL" id="AXF85250.1"/>
    </source>
</evidence>
<gene>
    <name evidence="2" type="ORF">DTO96_100976</name>
</gene>
<organism evidence="2 3">
    <name type="scientific">Ephemeroptericola cinctiostellae</name>
    <dbReference type="NCBI Taxonomy" id="2268024"/>
    <lineage>
        <taxon>Bacteria</taxon>
        <taxon>Pseudomonadati</taxon>
        <taxon>Pseudomonadota</taxon>
        <taxon>Betaproteobacteria</taxon>
        <taxon>Burkholderiales</taxon>
        <taxon>Burkholderiaceae</taxon>
        <taxon>Ephemeroptericola</taxon>
    </lineage>
</organism>
<feature type="transmembrane region" description="Helical" evidence="1">
    <location>
        <begin position="141"/>
        <end position="158"/>
    </location>
</feature>
<evidence type="ECO:0000313" key="3">
    <source>
        <dbReference type="Proteomes" id="UP000252182"/>
    </source>
</evidence>
<dbReference type="PANTHER" id="PTHR34368:SF1">
    <property type="entry name" value="OS01G0962200 PROTEIN"/>
    <property type="match status" value="1"/>
</dbReference>
<feature type="transmembrane region" description="Helical" evidence="1">
    <location>
        <begin position="82"/>
        <end position="103"/>
    </location>
</feature>
<keyword evidence="1" id="KW-1133">Transmembrane helix</keyword>
<dbReference type="EMBL" id="CP031124">
    <property type="protein sequence ID" value="AXF85250.1"/>
    <property type="molecule type" value="Genomic_DNA"/>
</dbReference>
<feature type="transmembrane region" description="Helical" evidence="1">
    <location>
        <begin position="195"/>
        <end position="211"/>
    </location>
</feature>
<protein>
    <recommendedName>
        <fullName evidence="4">Alkaline phytoceramidase</fullName>
    </recommendedName>
</protein>
<reference evidence="3" key="1">
    <citation type="submission" date="2018-07" db="EMBL/GenBank/DDBJ databases">
        <authorList>
            <person name="Kim H."/>
        </authorList>
    </citation>
    <scope>NUCLEOTIDE SEQUENCE [LARGE SCALE GENOMIC DNA]</scope>
    <source>
        <strain evidence="3">F02</strain>
    </source>
</reference>
<dbReference type="OrthoDB" id="6088058at2"/>
<dbReference type="KEGG" id="hyf:DTO96_100976"/>
<feature type="transmembrane region" description="Helical" evidence="1">
    <location>
        <begin position="48"/>
        <end position="70"/>
    </location>
</feature>
<proteinExistence type="predicted"/>
<keyword evidence="1" id="KW-0472">Membrane</keyword>
<dbReference type="PANTHER" id="PTHR34368">
    <property type="entry name" value="OS01G0962200 PROTEIN"/>
    <property type="match status" value="1"/>
</dbReference>
<dbReference type="Proteomes" id="UP000252182">
    <property type="component" value="Chromosome"/>
</dbReference>
<name>A0A345DA62_9BURK</name>
<feature type="transmembrane region" description="Helical" evidence="1">
    <location>
        <begin position="170"/>
        <end position="188"/>
    </location>
</feature>
<keyword evidence="3" id="KW-1185">Reference proteome</keyword>
<keyword evidence="1" id="KW-0812">Transmembrane</keyword>
<feature type="transmembrane region" description="Helical" evidence="1">
    <location>
        <begin position="223"/>
        <end position="244"/>
    </location>
</feature>
<evidence type="ECO:0000256" key="1">
    <source>
        <dbReference type="SAM" id="Phobius"/>
    </source>
</evidence>
<evidence type="ECO:0008006" key="4">
    <source>
        <dbReference type="Google" id="ProtNLM"/>
    </source>
</evidence>
<dbReference type="RefSeq" id="WP_114562469.1">
    <property type="nucleotide sequence ID" value="NZ_CP031124.1"/>
</dbReference>
<accession>A0A345DA62</accession>